<sequence length="384" mass="43708">MEKPKIFLGSAKESLHIVDGIVESLLNSDVIPMPWNVGTPEATETIFQDLLNKKEEVDFSCFVLDPQDVLISRGTETAAPRDNIVFEIGLFIGMLGSARTFVVFPEGNMPKLPSDLLGVNTIPISSDAWKNNDTFSLTLINAAISKIKRRIIELGKRSDPDISVTIAALEDLRVNPKSRASETTILDRFSNSVPYFVQKAARKYNKNTINLSRDVCLYIDSPFEIQDVKELAHVQGDMEGEKEIWVFAMRILDLNTPIYETAKRNISKGIRYVYFQYDTINYNKLIKRLVSDIGKQENWEGAAICIVVPREVLMLCDYLIYDPHFSKQKGYVGKSAATKEHLLIKLNDVNVQHTIDTWYPYVTECWDKHEKDGKVTFSYKHDNQ</sequence>
<dbReference type="AlphaFoldDB" id="A0A450WID0"/>
<organism evidence="2">
    <name type="scientific">Candidatus Kentrum sp. LPFa</name>
    <dbReference type="NCBI Taxonomy" id="2126335"/>
    <lineage>
        <taxon>Bacteria</taxon>
        <taxon>Pseudomonadati</taxon>
        <taxon>Pseudomonadota</taxon>
        <taxon>Gammaproteobacteria</taxon>
        <taxon>Candidatus Kentrum</taxon>
    </lineage>
</organism>
<protein>
    <submittedName>
        <fullName evidence="2">Predicted nucleotide-binding protein containing TIR-like domain-containing protein</fullName>
    </submittedName>
</protein>
<dbReference type="EMBL" id="CAADFK010000102">
    <property type="protein sequence ID" value="VFK16791.1"/>
    <property type="molecule type" value="Genomic_DNA"/>
</dbReference>
<dbReference type="Pfam" id="PF10137">
    <property type="entry name" value="CAP12-PCTIR_TIR"/>
    <property type="match status" value="1"/>
</dbReference>
<name>A0A450WID0_9GAMM</name>
<evidence type="ECO:0000313" key="2">
    <source>
        <dbReference type="EMBL" id="VFK16791.1"/>
    </source>
</evidence>
<gene>
    <name evidence="2" type="ORF">BECKLPF1236B_GA0070989_110212</name>
</gene>
<evidence type="ECO:0000259" key="1">
    <source>
        <dbReference type="Pfam" id="PF10137"/>
    </source>
</evidence>
<dbReference type="GO" id="GO:0050135">
    <property type="term" value="F:NADP+ nucleosidase activity"/>
    <property type="evidence" value="ECO:0007669"/>
    <property type="project" value="InterPro"/>
</dbReference>
<proteinExistence type="predicted"/>
<reference evidence="2" key="1">
    <citation type="submission" date="2019-02" db="EMBL/GenBank/DDBJ databases">
        <authorList>
            <person name="Gruber-Vodicka R. H."/>
            <person name="Seah K. B. B."/>
        </authorList>
    </citation>
    <scope>NUCLEOTIDE SEQUENCE</scope>
    <source>
        <strain evidence="2">BECK_S313</strain>
    </source>
</reference>
<accession>A0A450WID0</accession>
<feature type="domain" description="CD-NTase-associated protein 12/Pycsar effector protein TIR" evidence="1">
    <location>
        <begin position="5"/>
        <end position="124"/>
    </location>
</feature>
<dbReference type="InterPro" id="IPR019302">
    <property type="entry name" value="CAP12/PCTIR_TIR_dom"/>
</dbReference>